<protein>
    <submittedName>
        <fullName evidence="3">Uncharacterized protein</fullName>
    </submittedName>
</protein>
<proteinExistence type="predicted"/>
<dbReference type="EMBL" id="BK032702">
    <property type="protein sequence ID" value="DAF55873.1"/>
    <property type="molecule type" value="Genomic_DNA"/>
</dbReference>
<feature type="region of interest" description="Disordered" evidence="2">
    <location>
        <begin position="1"/>
        <end position="44"/>
    </location>
</feature>
<evidence type="ECO:0000256" key="2">
    <source>
        <dbReference type="SAM" id="MobiDB-lite"/>
    </source>
</evidence>
<organism evidence="3">
    <name type="scientific">Myoviridae sp. ctKPn8</name>
    <dbReference type="NCBI Taxonomy" id="2827676"/>
    <lineage>
        <taxon>Viruses</taxon>
        <taxon>Duplodnaviria</taxon>
        <taxon>Heunggongvirae</taxon>
        <taxon>Uroviricota</taxon>
        <taxon>Caudoviricetes</taxon>
    </lineage>
</organism>
<feature type="coiled-coil region" evidence="1">
    <location>
        <begin position="86"/>
        <end position="123"/>
    </location>
</feature>
<evidence type="ECO:0000313" key="3">
    <source>
        <dbReference type="EMBL" id="DAF55873.1"/>
    </source>
</evidence>
<evidence type="ECO:0000256" key="1">
    <source>
        <dbReference type="SAM" id="Coils"/>
    </source>
</evidence>
<name>A0A8S5SXY4_9CAUD</name>
<accession>A0A8S5SXY4</accession>
<keyword evidence="1" id="KW-0175">Coiled coil</keyword>
<sequence>MDGNNANTNANNAGNTNNNAGSNQNAQNITGQNNNANQPNNNSNVIDYNKIQEMIDGRNAKTEDSVLKSYFQKQGLSEDEMEIAINAFKTQKANQANAQNKELSDAQASLQKIQLENQRLKIEKKAYDFVEDLNIDNKTMPYLLKMADLSNCTDKDGNVLEDTLKNALQKVIDDVPGLKKQVQGNVGITVGADTNNGTNSNNGAFDFGFTGVRPRKQ</sequence>
<reference evidence="3" key="1">
    <citation type="journal article" date="2021" name="Proc. Natl. Acad. Sci. U.S.A.">
        <title>A Catalog of Tens of Thousands of Viruses from Human Metagenomes Reveals Hidden Associations with Chronic Diseases.</title>
        <authorList>
            <person name="Tisza M.J."/>
            <person name="Buck C.B."/>
        </authorList>
    </citation>
    <scope>NUCLEOTIDE SEQUENCE</scope>
    <source>
        <strain evidence="3">CtKPn8</strain>
    </source>
</reference>